<name>A0A3B0MYP5_THEAN</name>
<dbReference type="EMBL" id="UIVT01000001">
    <property type="protein sequence ID" value="SVP88960.1"/>
    <property type="molecule type" value="Genomic_DNA"/>
</dbReference>
<evidence type="ECO:0000313" key="2">
    <source>
        <dbReference type="EMBL" id="SVP90102.1"/>
    </source>
</evidence>
<gene>
    <name evidence="1" type="ORF">TAT_000081200</name>
    <name evidence="2" type="ORF">TAV_000080600</name>
</gene>
<proteinExistence type="predicted"/>
<accession>A0A3B0MYP5</accession>
<sequence>MTRQELDASSLRNVTDKLSFDEIDAIIENLSTGNLSSFLNNDKLNEALEKDAYIINNVFTQTGITKSCEHGAKISSIIKHKAAKLNEATALELLDSIIAIYLENFSKPSNEHTLTLSSQDSPSNPLDFVLLSKHFESGVLAFSSLSWDNLPLSDLIVNESLSQQRQKRSVTSSVPQYKELDTLVDYDDKLETKERVEKIKELLKRQTSRRAVRFWEFVLDRDPQNGFNNTCFNLYSLTFLATNGEVEIFKGSDGEIMIKVFCGLKFVFQARDRGSGAKVNFQSIVTGWSYQQWSNLLGKYK</sequence>
<reference evidence="1" key="1">
    <citation type="submission" date="2018-07" db="EMBL/GenBank/DDBJ databases">
        <authorList>
            <person name="Quirk P.G."/>
            <person name="Krulwich T.A."/>
        </authorList>
    </citation>
    <scope>NUCLEOTIDE SEQUENCE</scope>
    <source>
        <strain evidence="1">Anand</strain>
    </source>
</reference>
<organism evidence="1">
    <name type="scientific">Theileria annulata</name>
    <dbReference type="NCBI Taxonomy" id="5874"/>
    <lineage>
        <taxon>Eukaryota</taxon>
        <taxon>Sar</taxon>
        <taxon>Alveolata</taxon>
        <taxon>Apicomplexa</taxon>
        <taxon>Aconoidasida</taxon>
        <taxon>Piroplasmida</taxon>
        <taxon>Theileriidae</taxon>
        <taxon>Theileria</taxon>
    </lineage>
</organism>
<protein>
    <submittedName>
        <fullName evidence="1">Nse4 C-terminal, putative</fullName>
    </submittedName>
</protein>
<dbReference type="AlphaFoldDB" id="A0A3B0MYP5"/>
<evidence type="ECO:0000313" key="1">
    <source>
        <dbReference type="EMBL" id="SVP88960.1"/>
    </source>
</evidence>
<dbReference type="VEuPathDB" id="PiroplasmaDB:TA05840"/>
<dbReference type="EMBL" id="UIVS01000001">
    <property type="protein sequence ID" value="SVP90102.1"/>
    <property type="molecule type" value="Genomic_DNA"/>
</dbReference>